<name>A0AA35WXH3_GEOBA</name>
<sequence>MQQISVIVRTLVAIFILLDKSEGAADFSFEIVGRPGAVRPIPGETVRFTCSVESSLGLSWSSNIFTNELRFFTVDDVGDQQSDEGTNAVAYLTEKGGGNFSSVLNISSLEASIHNNTLVECSGYNEGSSSNFTIVMAGIPSPPVDPEHSNNTCLCANISWAPPKFDGAAPITHFTITLTLPAHTLPNSSVSVNRFEIADVNATQIDMCDLRPNAVYNTTITSHNAVGTSRAEEFVTFIIATEPYPALNLVARPVCANHRRCLFNDSDHLLVTWELPKLNSLLLCPVEQTWLNYSFLELEVHMQSFQITAPYIGVTDTSFEIRPVTPGTTYNVTVTFVNEVGESTDITVAIADVLLFQNYLFQKRSEPFSLSEGRRAEVYTVRLDGPPSNEVAITVNPADDFLSVEHPVMFEYLVFNADNWFVAQDILVSAIDDDVILESPYGSLLRVVDLEMTEVNLTLLVSETDVVDVLIIPREMYPSFRHIPEGRWSVFNVTLPSQPYYNVTITFHPLNPTIYLSHVEMIFQPSNWNVSQILTVFATEDDINAILSPYSASFNLSLTSRDYNYDGADIDDYEVTVEDNDDDSAVLAGTLTWVKLDSGNRTTAQFSLALSLSHSQYPSSEVGDRVYVTGSVVEYGDGETTGDGPLAMEVVSVNTGEDYILATTRLLHTYPTTSSHGQPWEAVFRYCCRAQDIRNNPDTWIVLSVGVDLTYASSPLIPSLPPVTLYMSQGTQGFFFTSTHPNFHPLVFSLGTMFDYMSSQAGTPQTLRISHSTGHVTCDTDHMTPGDYSVMIAVEDTISGIRVVSEIRLKVKLPVPDDVPPAILTPHPILPPPPLVFSQTTTNHTLLVRDEDTIMAVEVHVLSNLPEGAELSHFKIRGDKTGEVSLSWIPSEEQIGVYIACFVAMDMYSTSSTPYCVSVIATSDDKEFPIVDSNGPLANGLTFTQSYVKGVNETVPLVSGDATISTPSYGIHYMSIALANSPDGSNEKIVFSDYFEPSVSYQYTKPPSNDYSSVLVIKGTATPTIYSEILRNLRYVNNKGRPTVGERVLYLVVSDGDTANDYTVSYTTIDVSIDNIAPVLSASGTDEAFEGLFLPFEGPVPVINPLDAYVIDTDSEGIEGATLELGNVQDGEDEVLSTTYKSPERLSLPIIAEAVDLDIPFGILWDGEEAPAISSIITVSEDSSAVVGEVNVVVDVRHSWVGDLSIELEHNSLRKQLVLNPGGQTCQKDDLFLTTFSSYFNSQTDPPSLSRTAGSPGVCVLRSQGVFTTDGDIQFFHGMSIGGEWVLHVKDNVLDEYSGRLAGWSLIIQPLETHLVESYPPVLPPLSVSGESGYEERHVKKVTSDGRIAAMAVHVHLGVPHTAEFAFLPSLVLVHPDGTEVTLAHGIDNLCARGNYTHLIFDDRARSTDYSCYSLLQPQTSGSGFSGSSSGRYLVPGSGAEVGYNAFAGSASGTRSGSGVDSGGSGIGSGSGWILYPENTVTFGEAVVNITTFPTKWSMVDLLTPTTPLHVLRGKRLQGEWSLALSSQHSLKSTLFDWSLRIAREPNIDATYDASENILTLSGLDSPSNYQSVLRSIVYENKATDYEFLTPRTVTTTVFDGELYSDSTTNATKSYVTLHHIVLDLDPADLSNASTPDFSIRFIEHSSSIAILDQQRAILTDPTFSEGLYTLTITLTGYQNHNEENLTVDMSVSPELRAQYANNIPNNEFTVTITPINSTLLPIELFEAVMRTVEYHNYAEEFLGSTRSVEFVATDAAGGSRFTSRVATAYITLSPTNDFAVLQLNAYQYGPGSVFSNVVEYKEAEGAVLLANASSVVLTDNDHTTLERVTVTIQNAQDGEMEILFANTEGFNVVAQYNRTTNVLVLSGRDALENYAQVIGTVTYNNTFHSPGQPGTDPRFISFVPYDGTHEGYAVTALVTFSAVNDAPFGDLNGPARGINFSTLFTEERGPANIASSNLTLFDIDNTTLSFITVRITNNIDSHLETLSVMDVLEETDPDEKVVVLTFLRPETSYDYSSATLTISGLDSVREYQEVLSTLAYNNTADEPNPATRVIEVIMSDGRTESNPLYIHVEIELVNDSPYFDLTQPAFGPEILEDVPVEENGGTPVSEIAYLIVDDDVGAQKGVAIVQLDTRNGEWEFTLNSGDTWTSMHSVNRTSALVLEALMEQRVRFIPNQDFNGDVGIAIVAWDKTNEGISAGTFIDATSQSSTDPFSDDMLLINLFVIPVNDAPVLLDFPLNATSILEDDYTATGDTVLSLLTFASDVDFHDELGVAVTAANQENGVCQYTTDGGENWEMFGSVGIESALLLRSFPAEDNRIRFVPDLDFNGYVSIDLVAWDLTRLPEGEIFMPGSADASGKIAVMSSSSGSGSGFTSASGYEIPSGSGSDSASGSGYRESVDSSGINPVYPNVTLPEPYPVGSYINISLSDEVTGPFSVNSTSLTLWIEPVNDSPVVSPGMTLDGIMEDLSVDINHGTQVSRIISGYYNDVDANADTGLAVIGVDNRFGLWEYTCDSPSNPSSWEAFIGDIQYNQIVPPLPLQEKATLLLSTCWIRYLPSANFNNELDTDGYPRPDSDAPYIRVLGWDNTGRTFNRSGTYGNDATYAHEAIINEYSINPEQVFITVLSRNDKPVLGLTSSTVPTYSAVFLEDRHPVEITGEGLSLIDVDHARLRDVTVTIYGSVYDQLPQSLASIDFGISVSGDYSSTSSSGSSSGSGFGQSGSASGSASGSGNDSFSSESDYLESVPTYPPFVPMVTSAPQLPPLHRIREYVENLSNPTELQRYCAGLQPRREELFIDVSKWDLEYRILSWCPFTLYIYADPKYANDAPVDQFRLALGTLRYNNSIDEPEGGNRTISFIVSDNFNTSDVVIATVTVVNIDDSPILDLNENVPTFNNFVSYSEGQGPLLLANESISLMDHDHQFLQGARIVLQNAPDEDHEVLAADTTNTTITAEYTNYTLYLRGNATVATYRDLLATVTYNNTYANPGNPAAIERQVYFYVSDGELESDPAVAYISFTAVNNRPHLFVGGPQNYTVTFVEEKGPVLVVNAGDLLLHDEDNSSVSFVTTRILNNQDGIGEYLTAENITYYDIPVPGDPNSVVRNYISPNITYNIETAELYISGLDSIDEYELILRTIQYNNSCR</sequence>
<dbReference type="InterPro" id="IPR013783">
    <property type="entry name" value="Ig-like_fold"/>
</dbReference>
<dbReference type="Proteomes" id="UP001174909">
    <property type="component" value="Unassembled WGS sequence"/>
</dbReference>
<dbReference type="PANTHER" id="PTHR14139">
    <property type="entry name" value="CALSYNTENIN"/>
    <property type="match status" value="1"/>
</dbReference>
<dbReference type="Gene3D" id="2.60.40.10">
    <property type="entry name" value="Immunoglobulins"/>
    <property type="match status" value="2"/>
</dbReference>
<dbReference type="InterPro" id="IPR002884">
    <property type="entry name" value="P_dom"/>
</dbReference>
<evidence type="ECO:0000256" key="4">
    <source>
        <dbReference type="SAM" id="SignalP"/>
    </source>
</evidence>
<dbReference type="GO" id="GO:0004252">
    <property type="term" value="F:serine-type endopeptidase activity"/>
    <property type="evidence" value="ECO:0007669"/>
    <property type="project" value="InterPro"/>
</dbReference>
<evidence type="ECO:0000256" key="2">
    <source>
        <dbReference type="ARBA" id="ARBA00022801"/>
    </source>
</evidence>
<dbReference type="GO" id="GO:0006508">
    <property type="term" value="P:proteolysis"/>
    <property type="evidence" value="ECO:0007669"/>
    <property type="project" value="UniProtKB-KW"/>
</dbReference>
<gene>
    <name evidence="7" type="ORF">GBAR_LOCUS17140</name>
</gene>
<reference evidence="7" key="1">
    <citation type="submission" date="2023-03" db="EMBL/GenBank/DDBJ databases">
        <authorList>
            <person name="Steffen K."/>
            <person name="Cardenas P."/>
        </authorList>
    </citation>
    <scope>NUCLEOTIDE SEQUENCE</scope>
</reference>
<evidence type="ECO:0000256" key="3">
    <source>
        <dbReference type="SAM" id="MobiDB-lite"/>
    </source>
</evidence>
<dbReference type="PROSITE" id="PS50853">
    <property type="entry name" value="FN3"/>
    <property type="match status" value="2"/>
</dbReference>
<dbReference type="SMART" id="SM00060">
    <property type="entry name" value="FN3"/>
    <property type="match status" value="2"/>
</dbReference>
<feature type="chain" id="PRO_5041338765" evidence="4">
    <location>
        <begin position="24"/>
        <end position="3143"/>
    </location>
</feature>
<keyword evidence="7" id="KW-0401">Integrin</keyword>
<keyword evidence="8" id="KW-1185">Reference proteome</keyword>
<proteinExistence type="predicted"/>
<dbReference type="InterPro" id="IPR003961">
    <property type="entry name" value="FN3_dom"/>
</dbReference>
<feature type="domain" description="Fibronectin type-III" evidence="5">
    <location>
        <begin position="142"/>
        <end position="244"/>
    </location>
</feature>
<evidence type="ECO:0000256" key="1">
    <source>
        <dbReference type="ARBA" id="ARBA00022670"/>
    </source>
</evidence>
<dbReference type="SUPFAM" id="SSF49265">
    <property type="entry name" value="Fibronectin type III"/>
    <property type="match status" value="1"/>
</dbReference>
<dbReference type="GO" id="GO:0007229">
    <property type="term" value="P:integrin-mediated signaling pathway"/>
    <property type="evidence" value="ECO:0007669"/>
    <property type="project" value="UniProtKB-KW"/>
</dbReference>
<feature type="domain" description="Fibronectin type-III" evidence="5">
    <location>
        <begin position="254"/>
        <end position="356"/>
    </location>
</feature>
<dbReference type="InterPro" id="IPR008979">
    <property type="entry name" value="Galactose-bd-like_sf"/>
</dbReference>
<feature type="domain" description="P/Homo B" evidence="6">
    <location>
        <begin position="1141"/>
        <end position="1314"/>
    </location>
</feature>
<dbReference type="PROSITE" id="PS51829">
    <property type="entry name" value="P_HOMO_B"/>
    <property type="match status" value="1"/>
</dbReference>
<dbReference type="InterPro" id="IPR056844">
    <property type="entry name" value="SibA-E_N"/>
</dbReference>
<keyword evidence="1" id="KW-0645">Protease</keyword>
<dbReference type="CDD" id="cd00063">
    <property type="entry name" value="FN3"/>
    <property type="match status" value="1"/>
</dbReference>
<dbReference type="PANTHER" id="PTHR14139:SF2">
    <property type="entry name" value="CALSYNTENIN-1"/>
    <property type="match status" value="1"/>
</dbReference>
<feature type="region of interest" description="Disordered" evidence="3">
    <location>
        <begin position="2709"/>
        <end position="2742"/>
    </location>
</feature>
<evidence type="ECO:0000259" key="5">
    <source>
        <dbReference type="PROSITE" id="PS50853"/>
    </source>
</evidence>
<keyword evidence="2" id="KW-0378">Hydrolase</keyword>
<feature type="signal peptide" evidence="4">
    <location>
        <begin position="1"/>
        <end position="23"/>
    </location>
</feature>
<keyword evidence="4" id="KW-0732">Signal</keyword>
<dbReference type="InterPro" id="IPR036116">
    <property type="entry name" value="FN3_sf"/>
</dbReference>
<organism evidence="7 8">
    <name type="scientific">Geodia barretti</name>
    <name type="common">Barrett's horny sponge</name>
    <dbReference type="NCBI Taxonomy" id="519541"/>
    <lineage>
        <taxon>Eukaryota</taxon>
        <taxon>Metazoa</taxon>
        <taxon>Porifera</taxon>
        <taxon>Demospongiae</taxon>
        <taxon>Heteroscleromorpha</taxon>
        <taxon>Tetractinellida</taxon>
        <taxon>Astrophorina</taxon>
        <taxon>Geodiidae</taxon>
        <taxon>Geodia</taxon>
    </lineage>
</organism>
<evidence type="ECO:0000259" key="6">
    <source>
        <dbReference type="PROSITE" id="PS51829"/>
    </source>
</evidence>
<feature type="compositionally biased region" description="Low complexity" evidence="3">
    <location>
        <begin position="2721"/>
        <end position="2740"/>
    </location>
</feature>
<dbReference type="EMBL" id="CASHTH010002465">
    <property type="protein sequence ID" value="CAI8030222.1"/>
    <property type="molecule type" value="Genomic_DNA"/>
</dbReference>
<dbReference type="Gene3D" id="2.60.120.260">
    <property type="entry name" value="Galactose-binding domain-like"/>
    <property type="match status" value="1"/>
</dbReference>
<evidence type="ECO:0000313" key="7">
    <source>
        <dbReference type="EMBL" id="CAI8030222.1"/>
    </source>
</evidence>
<dbReference type="Pfam" id="PF24907">
    <property type="entry name" value="SIBA-E_N"/>
    <property type="match status" value="1"/>
</dbReference>
<protein>
    <submittedName>
        <fullName evidence="7">Integrin beta-like protein A</fullName>
    </submittedName>
</protein>
<evidence type="ECO:0000313" key="8">
    <source>
        <dbReference type="Proteomes" id="UP001174909"/>
    </source>
</evidence>
<dbReference type="SUPFAM" id="SSF49785">
    <property type="entry name" value="Galactose-binding domain-like"/>
    <property type="match status" value="1"/>
</dbReference>
<comment type="caution">
    <text evidence="7">The sequence shown here is derived from an EMBL/GenBank/DDBJ whole genome shotgun (WGS) entry which is preliminary data.</text>
</comment>
<accession>A0AA35WXH3</accession>